<evidence type="ECO:0000256" key="2">
    <source>
        <dbReference type="ARBA" id="ARBA00022448"/>
    </source>
</evidence>
<proteinExistence type="inferred from homology"/>
<evidence type="ECO:0000256" key="1">
    <source>
        <dbReference type="ARBA" id="ARBA00004651"/>
    </source>
</evidence>
<comment type="similarity">
    <text evidence="6">Belongs to the binding-protein-dependent transport system permease family.</text>
</comment>
<feature type="transmembrane region" description="Helical" evidence="6">
    <location>
        <begin position="177"/>
        <end position="203"/>
    </location>
</feature>
<name>A0ABX8RC09_9CLOT</name>
<keyword evidence="2 6" id="KW-0813">Transport</keyword>
<evidence type="ECO:0000313" key="9">
    <source>
        <dbReference type="Proteomes" id="UP000886818"/>
    </source>
</evidence>
<reference evidence="8" key="1">
    <citation type="submission" date="2021-07" db="EMBL/GenBank/DDBJ databases">
        <title>Complete genome sequence of Crassaminicella sp. 143-21, isolated from a deep-sea hydrothermal vent.</title>
        <authorList>
            <person name="Li X."/>
        </authorList>
    </citation>
    <scope>NUCLEOTIDE SEQUENCE</scope>
    <source>
        <strain evidence="8">143-21</strain>
    </source>
</reference>
<feature type="transmembrane region" description="Helical" evidence="6">
    <location>
        <begin position="7"/>
        <end position="29"/>
    </location>
</feature>
<feature type="transmembrane region" description="Helical" evidence="6">
    <location>
        <begin position="108"/>
        <end position="130"/>
    </location>
</feature>
<protein>
    <submittedName>
        <fullName evidence="8">ABC transporter permease</fullName>
    </submittedName>
</protein>
<dbReference type="PROSITE" id="PS50928">
    <property type="entry name" value="ABC_TM1"/>
    <property type="match status" value="1"/>
</dbReference>
<dbReference type="EMBL" id="CP078093">
    <property type="protein sequence ID" value="QXM05450.1"/>
    <property type="molecule type" value="Genomic_DNA"/>
</dbReference>
<keyword evidence="3 6" id="KW-0812">Transmembrane</keyword>
<dbReference type="RefSeq" id="WP_218282149.1">
    <property type="nucleotide sequence ID" value="NZ_CP078093.1"/>
</dbReference>
<dbReference type="InterPro" id="IPR000515">
    <property type="entry name" value="MetI-like"/>
</dbReference>
<dbReference type="PANTHER" id="PTHR43386:SF1">
    <property type="entry name" value="D,D-DIPEPTIDE TRANSPORT SYSTEM PERMEASE PROTEIN DDPC-RELATED"/>
    <property type="match status" value="1"/>
</dbReference>
<dbReference type="Pfam" id="PF00528">
    <property type="entry name" value="BPD_transp_1"/>
    <property type="match status" value="1"/>
</dbReference>
<accession>A0ABX8RC09</accession>
<feature type="transmembrane region" description="Helical" evidence="6">
    <location>
        <begin position="236"/>
        <end position="258"/>
    </location>
</feature>
<sequence length="269" mass="29612">MIRKNNFNLYIGMFLVTVLLLLMVISIFYTPYDVNEMVIKDRFQEPSFKHLMGTDNFGRDILSRIMKGAQIAFLVGTVSVAVSFIFGTVIGAVAGYIGGWLDEIIMRFIDALMAFPSILLALVFIAVFGASTQNTIIAIGIRGIPTFARIARSGFIQYKEFEFVKAAKSIGANHMRIMFIHILPNVLSSLIIAASMGFANAVLAEAGLSYLGLGVQPPDPSWGRMLKEAQNYIIKAPWYTLAPGIMITMSVLGFNLLGDGIRDIRDPRG</sequence>
<evidence type="ECO:0000256" key="3">
    <source>
        <dbReference type="ARBA" id="ARBA00022692"/>
    </source>
</evidence>
<evidence type="ECO:0000259" key="7">
    <source>
        <dbReference type="PROSITE" id="PS50928"/>
    </source>
</evidence>
<dbReference type="CDD" id="cd06261">
    <property type="entry name" value="TM_PBP2"/>
    <property type="match status" value="1"/>
</dbReference>
<feature type="domain" description="ABC transmembrane type-1" evidence="7">
    <location>
        <begin position="69"/>
        <end position="258"/>
    </location>
</feature>
<comment type="subcellular location">
    <subcellularLocation>
        <location evidence="1 6">Cell membrane</location>
        <topology evidence="1 6">Multi-pass membrane protein</topology>
    </subcellularLocation>
</comment>
<evidence type="ECO:0000256" key="6">
    <source>
        <dbReference type="RuleBase" id="RU363032"/>
    </source>
</evidence>
<evidence type="ECO:0000313" key="8">
    <source>
        <dbReference type="EMBL" id="QXM05450.1"/>
    </source>
</evidence>
<dbReference type="Proteomes" id="UP000886818">
    <property type="component" value="Chromosome"/>
</dbReference>
<dbReference type="InterPro" id="IPR050366">
    <property type="entry name" value="BP-dependent_transpt_permease"/>
</dbReference>
<evidence type="ECO:0000256" key="4">
    <source>
        <dbReference type="ARBA" id="ARBA00022989"/>
    </source>
</evidence>
<keyword evidence="4 6" id="KW-1133">Transmembrane helix</keyword>
<keyword evidence="9" id="KW-1185">Reference proteome</keyword>
<keyword evidence="5 6" id="KW-0472">Membrane</keyword>
<evidence type="ECO:0000256" key="5">
    <source>
        <dbReference type="ARBA" id="ARBA00023136"/>
    </source>
</evidence>
<feature type="transmembrane region" description="Helical" evidence="6">
    <location>
        <begin position="71"/>
        <end position="96"/>
    </location>
</feature>
<organism evidence="8 9">
    <name type="scientific">Crassaminicella indica</name>
    <dbReference type="NCBI Taxonomy" id="2855394"/>
    <lineage>
        <taxon>Bacteria</taxon>
        <taxon>Bacillati</taxon>
        <taxon>Bacillota</taxon>
        <taxon>Clostridia</taxon>
        <taxon>Eubacteriales</taxon>
        <taxon>Clostridiaceae</taxon>
        <taxon>Crassaminicella</taxon>
    </lineage>
</organism>
<gene>
    <name evidence="8" type="ORF">KVH43_08645</name>
</gene>
<dbReference type="PANTHER" id="PTHR43386">
    <property type="entry name" value="OLIGOPEPTIDE TRANSPORT SYSTEM PERMEASE PROTEIN APPC"/>
    <property type="match status" value="1"/>
</dbReference>